<dbReference type="Proteomes" id="UP001296943">
    <property type="component" value="Unassembled WGS sequence"/>
</dbReference>
<protein>
    <submittedName>
        <fullName evidence="5">FMN reductase</fullName>
        <ecNumber evidence="5">1.5.1.38</ecNumber>
    </submittedName>
</protein>
<feature type="domain" description="NADPH-dependent FMN reductase-like" evidence="4">
    <location>
        <begin position="4"/>
        <end position="142"/>
    </location>
</feature>
<sequence length="184" mass="20389">MSEIVLLSGSPTYPSRSESVLRYLSDLLEKEGFSTINISVRDFSPEDLFYARFDSPDIQHIAQSLQNAKGIIIGSPVYKASYSGVLKALIDLLPQDVLQDTPVFPIMTGGSGAHLLAIEYALKPLLASLKGQNLKGVYLLDNQIDKANTLHPVTDPEAAERLEKQLDYFVQFINKQKALTEYLT</sequence>
<dbReference type="Pfam" id="PF03358">
    <property type="entry name" value="FMN_red"/>
    <property type="match status" value="1"/>
</dbReference>
<dbReference type="InterPro" id="IPR029039">
    <property type="entry name" value="Flavoprotein-like_sf"/>
</dbReference>
<evidence type="ECO:0000256" key="2">
    <source>
        <dbReference type="ARBA" id="ARBA00022643"/>
    </source>
</evidence>
<comment type="caution">
    <text evidence="5">The sequence shown here is derived from an EMBL/GenBank/DDBJ whole genome shotgun (WGS) entry which is preliminary data.</text>
</comment>
<gene>
    <name evidence="5" type="ORF">JOC48_001646</name>
</gene>
<keyword evidence="6" id="KW-1185">Reference proteome</keyword>
<dbReference type="InterPro" id="IPR005025">
    <property type="entry name" value="FMN_Rdtase-like_dom"/>
</dbReference>
<organism evidence="5 6">
    <name type="scientific">Aquibacillus albus</name>
    <dbReference type="NCBI Taxonomy" id="1168171"/>
    <lineage>
        <taxon>Bacteria</taxon>
        <taxon>Bacillati</taxon>
        <taxon>Bacillota</taxon>
        <taxon>Bacilli</taxon>
        <taxon>Bacillales</taxon>
        <taxon>Bacillaceae</taxon>
        <taxon>Aquibacillus</taxon>
    </lineage>
</organism>
<name>A0ABS2MZE4_9BACI</name>
<keyword evidence="2" id="KW-0288">FMN</keyword>
<keyword evidence="3 5" id="KW-0560">Oxidoreductase</keyword>
<dbReference type="EC" id="1.5.1.38" evidence="5"/>
<accession>A0ABS2MZE4</accession>
<dbReference type="PANTHER" id="PTHR43408">
    <property type="entry name" value="FMN REDUCTASE (NADPH)"/>
    <property type="match status" value="1"/>
</dbReference>
<dbReference type="RefSeq" id="WP_204498601.1">
    <property type="nucleotide sequence ID" value="NZ_JAFBDR010000007.1"/>
</dbReference>
<dbReference type="SUPFAM" id="SSF52218">
    <property type="entry name" value="Flavoproteins"/>
    <property type="match status" value="1"/>
</dbReference>
<dbReference type="PANTHER" id="PTHR43408:SF1">
    <property type="entry name" value="FMN REDUCTASE (NADPH)"/>
    <property type="match status" value="1"/>
</dbReference>
<evidence type="ECO:0000256" key="3">
    <source>
        <dbReference type="ARBA" id="ARBA00023002"/>
    </source>
</evidence>
<dbReference type="Gene3D" id="3.40.50.360">
    <property type="match status" value="1"/>
</dbReference>
<dbReference type="NCBIfam" id="TIGR03567">
    <property type="entry name" value="FMN_reduc_SsuE"/>
    <property type="match status" value="1"/>
</dbReference>
<dbReference type="InterPro" id="IPR020048">
    <property type="entry name" value="NADPH-dep_FMN_reduc_SsuE"/>
</dbReference>
<evidence type="ECO:0000313" key="5">
    <source>
        <dbReference type="EMBL" id="MBM7571163.1"/>
    </source>
</evidence>
<evidence type="ECO:0000259" key="4">
    <source>
        <dbReference type="Pfam" id="PF03358"/>
    </source>
</evidence>
<dbReference type="EMBL" id="JAFBDR010000007">
    <property type="protein sequence ID" value="MBM7571163.1"/>
    <property type="molecule type" value="Genomic_DNA"/>
</dbReference>
<reference evidence="5 6" key="1">
    <citation type="submission" date="2021-01" db="EMBL/GenBank/DDBJ databases">
        <title>Genomic Encyclopedia of Type Strains, Phase IV (KMG-IV): sequencing the most valuable type-strain genomes for metagenomic binning, comparative biology and taxonomic classification.</title>
        <authorList>
            <person name="Goeker M."/>
        </authorList>
    </citation>
    <scope>NUCLEOTIDE SEQUENCE [LARGE SCALE GENOMIC DNA]</scope>
    <source>
        <strain evidence="5 6">DSM 23711</strain>
    </source>
</reference>
<dbReference type="InterPro" id="IPR051814">
    <property type="entry name" value="NAD(P)H-dep_FMN_reductase"/>
</dbReference>
<evidence type="ECO:0000256" key="1">
    <source>
        <dbReference type="ARBA" id="ARBA00022630"/>
    </source>
</evidence>
<proteinExistence type="predicted"/>
<keyword evidence="1" id="KW-0285">Flavoprotein</keyword>
<dbReference type="GO" id="GO:0052873">
    <property type="term" value="F:FMN reductase (NADPH) activity"/>
    <property type="evidence" value="ECO:0007669"/>
    <property type="project" value="UniProtKB-EC"/>
</dbReference>
<evidence type="ECO:0000313" key="6">
    <source>
        <dbReference type="Proteomes" id="UP001296943"/>
    </source>
</evidence>